<organism evidence="2 3">
    <name type="scientific">Paramecium sonneborni</name>
    <dbReference type="NCBI Taxonomy" id="65129"/>
    <lineage>
        <taxon>Eukaryota</taxon>
        <taxon>Sar</taxon>
        <taxon>Alveolata</taxon>
        <taxon>Ciliophora</taxon>
        <taxon>Intramacronucleata</taxon>
        <taxon>Oligohymenophorea</taxon>
        <taxon>Peniculida</taxon>
        <taxon>Parameciidae</taxon>
        <taxon>Paramecium</taxon>
    </lineage>
</organism>
<keyword evidence="1" id="KW-0732">Signal</keyword>
<comment type="caution">
    <text evidence="2">The sequence shown here is derived from an EMBL/GenBank/DDBJ whole genome shotgun (WGS) entry which is preliminary data.</text>
</comment>
<dbReference type="AlphaFoldDB" id="A0A8S1KWL0"/>
<feature type="signal peptide" evidence="1">
    <location>
        <begin position="1"/>
        <end position="17"/>
    </location>
</feature>
<dbReference type="OrthoDB" id="292651at2759"/>
<sequence>MTKTILILTLCVFLTSANQQLSNFINNFLKIEVGGTTETVLASCFTDKIGYKDNDLYAGIYYAELSKDYKAKDFSALGNLPYKYKLRITYNGKSIIAEKGDVGAGGPSHPKIDIHVKALQALGLTNCNNFLTNVQIEFIG</sequence>
<keyword evidence="3" id="KW-1185">Reference proteome</keyword>
<evidence type="ECO:0000313" key="2">
    <source>
        <dbReference type="EMBL" id="CAD8057076.1"/>
    </source>
</evidence>
<protein>
    <submittedName>
        <fullName evidence="2">Uncharacterized protein</fullName>
    </submittedName>
</protein>
<dbReference type="Proteomes" id="UP000692954">
    <property type="component" value="Unassembled WGS sequence"/>
</dbReference>
<feature type="chain" id="PRO_5035716875" evidence="1">
    <location>
        <begin position="18"/>
        <end position="140"/>
    </location>
</feature>
<reference evidence="2" key="1">
    <citation type="submission" date="2021-01" db="EMBL/GenBank/DDBJ databases">
        <authorList>
            <consortium name="Genoscope - CEA"/>
            <person name="William W."/>
        </authorList>
    </citation>
    <scope>NUCLEOTIDE SEQUENCE</scope>
</reference>
<evidence type="ECO:0000256" key="1">
    <source>
        <dbReference type="SAM" id="SignalP"/>
    </source>
</evidence>
<gene>
    <name evidence="2" type="ORF">PSON_ATCC_30995.1.T0110004</name>
</gene>
<accession>A0A8S1KWL0</accession>
<evidence type="ECO:0000313" key="3">
    <source>
        <dbReference type="Proteomes" id="UP000692954"/>
    </source>
</evidence>
<dbReference type="EMBL" id="CAJJDN010000011">
    <property type="protein sequence ID" value="CAD8057076.1"/>
    <property type="molecule type" value="Genomic_DNA"/>
</dbReference>
<name>A0A8S1KWL0_9CILI</name>
<proteinExistence type="predicted"/>